<keyword evidence="3" id="KW-0539">Nucleus</keyword>
<dbReference type="PANTHER" id="PTHR45959">
    <property type="entry name" value="BHLH TRANSCRIPTION FACTOR"/>
    <property type="match status" value="1"/>
</dbReference>
<gene>
    <name evidence="6" type="ORF">KIW84_042439</name>
</gene>
<comment type="caution">
    <text evidence="6">The sequence shown here is derived from an EMBL/GenBank/DDBJ whole genome shotgun (WGS) entry which is preliminary data.</text>
</comment>
<dbReference type="GO" id="GO:0080090">
    <property type="term" value="P:regulation of primary metabolic process"/>
    <property type="evidence" value="ECO:0007669"/>
    <property type="project" value="UniProtKB-ARBA"/>
</dbReference>
<dbReference type="Pfam" id="PF22754">
    <property type="entry name" value="bHLH-TF_ACT-like_plant"/>
    <property type="match status" value="1"/>
</dbReference>
<name>A0A9D5AQJ6_PEA</name>
<protein>
    <recommendedName>
        <fullName evidence="5">Plant bHLH transcription factor ACT-like domain-containing protein</fullName>
    </recommendedName>
</protein>
<evidence type="ECO:0000256" key="2">
    <source>
        <dbReference type="ARBA" id="ARBA00023125"/>
    </source>
</evidence>
<dbReference type="GO" id="GO:0003677">
    <property type="term" value="F:DNA binding"/>
    <property type="evidence" value="ECO:0007669"/>
    <property type="project" value="UniProtKB-KW"/>
</dbReference>
<keyword evidence="4" id="KW-0175">Coiled coil</keyword>
<evidence type="ECO:0000313" key="6">
    <source>
        <dbReference type="EMBL" id="KAI5417818.1"/>
    </source>
</evidence>
<sequence>MDKASILAETIKYVKELKERLDILEKKAKNPQADQWTVSPCPFKPEVYNDKHCSSSDESTDTESAIDGTATESLFKMEARVLEQHILIRIHCQKHKGLLVNIIAVIQSFELFVVNNSVLAFGDSILDITIIAEIGEGYNLTIKELVDNLRIAALKFMSA</sequence>
<comment type="subcellular location">
    <subcellularLocation>
        <location evidence="1">Nucleus</location>
    </subcellularLocation>
</comment>
<evidence type="ECO:0000256" key="3">
    <source>
        <dbReference type="ARBA" id="ARBA00023242"/>
    </source>
</evidence>
<dbReference type="GO" id="GO:0005634">
    <property type="term" value="C:nucleus"/>
    <property type="evidence" value="ECO:0007669"/>
    <property type="project" value="UniProtKB-SubCell"/>
</dbReference>
<evidence type="ECO:0000313" key="7">
    <source>
        <dbReference type="Proteomes" id="UP001058974"/>
    </source>
</evidence>
<dbReference type="InterPro" id="IPR052610">
    <property type="entry name" value="bHLH_transcription_regulator"/>
</dbReference>
<dbReference type="Proteomes" id="UP001058974">
    <property type="component" value="Chromosome 4"/>
</dbReference>
<dbReference type="CDD" id="cd11393">
    <property type="entry name" value="bHLH_AtbHLH_like"/>
    <property type="match status" value="1"/>
</dbReference>
<proteinExistence type="predicted"/>
<dbReference type="InterPro" id="IPR054502">
    <property type="entry name" value="bHLH-TF_ACT-like_plant"/>
</dbReference>
<feature type="domain" description="Plant bHLH transcription factor ACT-like" evidence="5">
    <location>
        <begin position="81"/>
        <end position="136"/>
    </location>
</feature>
<dbReference type="Gramene" id="Psat04G0243900-T2">
    <property type="protein sequence ID" value="KAI5417818.1"/>
    <property type="gene ID" value="KIW84_042439"/>
</dbReference>
<accession>A0A9D5AQJ6</accession>
<evidence type="ECO:0000256" key="1">
    <source>
        <dbReference type="ARBA" id="ARBA00004123"/>
    </source>
</evidence>
<organism evidence="6 7">
    <name type="scientific">Pisum sativum</name>
    <name type="common">Garden pea</name>
    <name type="synonym">Lathyrus oleraceus</name>
    <dbReference type="NCBI Taxonomy" id="3888"/>
    <lineage>
        <taxon>Eukaryota</taxon>
        <taxon>Viridiplantae</taxon>
        <taxon>Streptophyta</taxon>
        <taxon>Embryophyta</taxon>
        <taxon>Tracheophyta</taxon>
        <taxon>Spermatophyta</taxon>
        <taxon>Magnoliopsida</taxon>
        <taxon>eudicotyledons</taxon>
        <taxon>Gunneridae</taxon>
        <taxon>Pentapetalae</taxon>
        <taxon>rosids</taxon>
        <taxon>fabids</taxon>
        <taxon>Fabales</taxon>
        <taxon>Fabaceae</taxon>
        <taxon>Papilionoideae</taxon>
        <taxon>50 kb inversion clade</taxon>
        <taxon>NPAAA clade</taxon>
        <taxon>Hologalegina</taxon>
        <taxon>IRL clade</taxon>
        <taxon>Fabeae</taxon>
        <taxon>Lathyrus</taxon>
    </lineage>
</organism>
<dbReference type="AlphaFoldDB" id="A0A9D5AQJ6"/>
<keyword evidence="7" id="KW-1185">Reference proteome</keyword>
<dbReference type="EMBL" id="JAMSHJ010000004">
    <property type="protein sequence ID" value="KAI5417818.1"/>
    <property type="molecule type" value="Genomic_DNA"/>
</dbReference>
<evidence type="ECO:0000256" key="4">
    <source>
        <dbReference type="SAM" id="Coils"/>
    </source>
</evidence>
<dbReference type="PANTHER" id="PTHR45959:SF43">
    <property type="entry name" value="BASIC HELIX LOOP HELIX (BHLH) DNA-BINDING FAMILY PROTEIN"/>
    <property type="match status" value="1"/>
</dbReference>
<evidence type="ECO:0000259" key="5">
    <source>
        <dbReference type="Pfam" id="PF22754"/>
    </source>
</evidence>
<reference evidence="6 7" key="1">
    <citation type="journal article" date="2022" name="Nat. Genet.">
        <title>Improved pea reference genome and pan-genome highlight genomic features and evolutionary characteristics.</title>
        <authorList>
            <person name="Yang T."/>
            <person name="Liu R."/>
            <person name="Luo Y."/>
            <person name="Hu S."/>
            <person name="Wang D."/>
            <person name="Wang C."/>
            <person name="Pandey M.K."/>
            <person name="Ge S."/>
            <person name="Xu Q."/>
            <person name="Li N."/>
            <person name="Li G."/>
            <person name="Huang Y."/>
            <person name="Saxena R.K."/>
            <person name="Ji Y."/>
            <person name="Li M."/>
            <person name="Yan X."/>
            <person name="He Y."/>
            <person name="Liu Y."/>
            <person name="Wang X."/>
            <person name="Xiang C."/>
            <person name="Varshney R.K."/>
            <person name="Ding H."/>
            <person name="Gao S."/>
            <person name="Zong X."/>
        </authorList>
    </citation>
    <scope>NUCLEOTIDE SEQUENCE [LARGE SCALE GENOMIC DNA]</scope>
    <source>
        <strain evidence="6 7">cv. Zhongwan 6</strain>
    </source>
</reference>
<dbReference type="InterPro" id="IPR045239">
    <property type="entry name" value="bHLH95_bHLH"/>
</dbReference>
<keyword evidence="2" id="KW-0238">DNA-binding</keyword>
<feature type="coiled-coil region" evidence="4">
    <location>
        <begin position="7"/>
        <end position="34"/>
    </location>
</feature>